<dbReference type="InterPro" id="IPR002781">
    <property type="entry name" value="TM_pro_TauE-like"/>
</dbReference>
<comment type="caution">
    <text evidence="6">The sequence shown here is derived from an EMBL/GenBank/DDBJ whole genome shotgun (WGS) entry which is preliminary data.</text>
</comment>
<dbReference type="AlphaFoldDB" id="A0A931IWE7"/>
<name>A0A931IWE7_9BURK</name>
<feature type="transmembrane region" description="Helical" evidence="5">
    <location>
        <begin position="147"/>
        <end position="173"/>
    </location>
</feature>
<evidence type="ECO:0000256" key="2">
    <source>
        <dbReference type="ARBA" id="ARBA00022692"/>
    </source>
</evidence>
<reference evidence="6" key="1">
    <citation type="submission" date="2020-12" db="EMBL/GenBank/DDBJ databases">
        <title>The genome sequence of Inhella sp. 4Y17.</title>
        <authorList>
            <person name="Liu Y."/>
        </authorList>
    </citation>
    <scope>NUCLEOTIDE SEQUENCE</scope>
    <source>
        <strain evidence="6">4Y10</strain>
    </source>
</reference>
<feature type="transmembrane region" description="Helical" evidence="5">
    <location>
        <begin position="72"/>
        <end position="93"/>
    </location>
</feature>
<dbReference type="Pfam" id="PF01925">
    <property type="entry name" value="TauE"/>
    <property type="match status" value="1"/>
</dbReference>
<keyword evidence="4 5" id="KW-0472">Membrane</keyword>
<evidence type="ECO:0000313" key="6">
    <source>
        <dbReference type="EMBL" id="MBH9551863.1"/>
    </source>
</evidence>
<evidence type="ECO:0000256" key="1">
    <source>
        <dbReference type="ARBA" id="ARBA00004141"/>
    </source>
</evidence>
<comment type="subcellular location">
    <subcellularLocation>
        <location evidence="5">Cell membrane</location>
        <topology evidence="5">Multi-pass membrane protein</topology>
    </subcellularLocation>
    <subcellularLocation>
        <location evidence="1">Membrane</location>
        <topology evidence="1">Multi-pass membrane protein</topology>
    </subcellularLocation>
</comment>
<dbReference type="Proteomes" id="UP000620139">
    <property type="component" value="Unassembled WGS sequence"/>
</dbReference>
<comment type="similarity">
    <text evidence="5">Belongs to the 4-toluene sulfonate uptake permease (TSUP) (TC 2.A.102) family.</text>
</comment>
<feature type="transmembrane region" description="Helical" evidence="5">
    <location>
        <begin position="48"/>
        <end position="66"/>
    </location>
</feature>
<evidence type="ECO:0000256" key="3">
    <source>
        <dbReference type="ARBA" id="ARBA00022989"/>
    </source>
</evidence>
<keyword evidence="5" id="KW-1003">Cell membrane</keyword>
<dbReference type="InterPro" id="IPR051598">
    <property type="entry name" value="TSUP/Inactive_protease-like"/>
</dbReference>
<feature type="transmembrane region" description="Helical" evidence="5">
    <location>
        <begin position="243"/>
        <end position="259"/>
    </location>
</feature>
<gene>
    <name evidence="6" type="ORF">I7X43_03275</name>
</gene>
<dbReference type="PANTHER" id="PTHR43701:SF2">
    <property type="entry name" value="MEMBRANE TRANSPORTER PROTEIN YJNA-RELATED"/>
    <property type="match status" value="1"/>
</dbReference>
<proteinExistence type="inferred from homology"/>
<dbReference type="GO" id="GO:0005886">
    <property type="term" value="C:plasma membrane"/>
    <property type="evidence" value="ECO:0007669"/>
    <property type="project" value="UniProtKB-SubCell"/>
</dbReference>
<evidence type="ECO:0000313" key="7">
    <source>
        <dbReference type="Proteomes" id="UP000620139"/>
    </source>
</evidence>
<keyword evidence="2 5" id="KW-0812">Transmembrane</keyword>
<feature type="transmembrane region" description="Helical" evidence="5">
    <location>
        <begin position="212"/>
        <end position="231"/>
    </location>
</feature>
<sequence length="265" mass="26434">MAVEPALLVGLGGVVGLIMALTGAGGGALAVPLLIFGAGLSLQQAAPISLTAVGLSALLGAGLGLREGVVRYRAALLIGGVGVLAAPLGVTLAQRLPPTPLLLAFAAFLLLTAWRMTRPAGSSPRPAQPVCFRPDGERQLRWTPRCAAVMGSLGAGAGLLSGLLGVGGGFLIVPTLERRTNLDFANIQATSLGVMALVASSGLASAALHGSLAGAMALPFAAGAVGGLLLGRRLSRHVPAARLRQVFAVVAVAVAGLMLERASRL</sequence>
<protein>
    <recommendedName>
        <fullName evidence="5">Probable membrane transporter protein</fullName>
    </recommendedName>
</protein>
<keyword evidence="3 5" id="KW-1133">Transmembrane helix</keyword>
<accession>A0A931IWE7</accession>
<feature type="transmembrane region" description="Helical" evidence="5">
    <location>
        <begin position="6"/>
        <end position="36"/>
    </location>
</feature>
<evidence type="ECO:0000256" key="4">
    <source>
        <dbReference type="ARBA" id="ARBA00023136"/>
    </source>
</evidence>
<dbReference type="RefSeq" id="WP_198099458.1">
    <property type="nucleotide sequence ID" value="NZ_JAEDAL010000001.1"/>
</dbReference>
<organism evidence="6 7">
    <name type="scientific">Inhella gelatinilytica</name>
    <dbReference type="NCBI Taxonomy" id="2795030"/>
    <lineage>
        <taxon>Bacteria</taxon>
        <taxon>Pseudomonadati</taxon>
        <taxon>Pseudomonadota</taxon>
        <taxon>Betaproteobacteria</taxon>
        <taxon>Burkholderiales</taxon>
        <taxon>Sphaerotilaceae</taxon>
        <taxon>Inhella</taxon>
    </lineage>
</organism>
<feature type="transmembrane region" description="Helical" evidence="5">
    <location>
        <begin position="185"/>
        <end position="206"/>
    </location>
</feature>
<evidence type="ECO:0000256" key="5">
    <source>
        <dbReference type="RuleBase" id="RU363041"/>
    </source>
</evidence>
<dbReference type="EMBL" id="JAEDAL010000001">
    <property type="protein sequence ID" value="MBH9551863.1"/>
    <property type="molecule type" value="Genomic_DNA"/>
</dbReference>
<dbReference type="PANTHER" id="PTHR43701">
    <property type="entry name" value="MEMBRANE TRANSPORTER PROTEIN MJ0441-RELATED"/>
    <property type="match status" value="1"/>
</dbReference>
<keyword evidence="7" id="KW-1185">Reference proteome</keyword>